<organism evidence="1 2">
    <name type="scientific">Gossypium barbadense</name>
    <name type="common">Sea Island cotton</name>
    <name type="synonym">Hibiscus barbadensis</name>
    <dbReference type="NCBI Taxonomy" id="3634"/>
    <lineage>
        <taxon>Eukaryota</taxon>
        <taxon>Viridiplantae</taxon>
        <taxon>Streptophyta</taxon>
        <taxon>Embryophyta</taxon>
        <taxon>Tracheophyta</taxon>
        <taxon>Spermatophyta</taxon>
        <taxon>Magnoliopsida</taxon>
        <taxon>eudicotyledons</taxon>
        <taxon>Gunneridae</taxon>
        <taxon>Pentapetalae</taxon>
        <taxon>rosids</taxon>
        <taxon>malvids</taxon>
        <taxon>Malvales</taxon>
        <taxon>Malvaceae</taxon>
        <taxon>Malvoideae</taxon>
        <taxon>Gossypium</taxon>
    </lineage>
</organism>
<dbReference type="OrthoDB" id="10326873at2759"/>
<dbReference type="EMBL" id="KZ665302">
    <property type="protein sequence ID" value="PPS00382.1"/>
    <property type="molecule type" value="Genomic_DNA"/>
</dbReference>
<name>A0A2P5XAN5_GOSBA</name>
<reference evidence="1 2" key="1">
    <citation type="submission" date="2015-01" db="EMBL/GenBank/DDBJ databases">
        <title>Genome of allotetraploid Gossypium barbadense reveals genomic plasticity and fiber elongation in cotton evolution.</title>
        <authorList>
            <person name="Chen X."/>
            <person name="Liu X."/>
            <person name="Zhao B."/>
            <person name="Zheng H."/>
            <person name="Hu Y."/>
            <person name="Lu G."/>
            <person name="Yang C."/>
            <person name="Chen J."/>
            <person name="Shan C."/>
            <person name="Zhang L."/>
            <person name="Zhou Y."/>
            <person name="Wang L."/>
            <person name="Guo W."/>
            <person name="Bai Y."/>
            <person name="Ruan J."/>
            <person name="Shangguan X."/>
            <person name="Mao Y."/>
            <person name="Jiang J."/>
            <person name="Zhu Y."/>
            <person name="Lei J."/>
            <person name="Kang H."/>
            <person name="Chen S."/>
            <person name="He X."/>
            <person name="Wang R."/>
            <person name="Wang Y."/>
            <person name="Chen J."/>
            <person name="Wang L."/>
            <person name="Yu S."/>
            <person name="Wang B."/>
            <person name="Wei J."/>
            <person name="Song S."/>
            <person name="Lu X."/>
            <person name="Gao Z."/>
            <person name="Gu W."/>
            <person name="Deng X."/>
            <person name="Ma D."/>
            <person name="Wang S."/>
            <person name="Liang W."/>
            <person name="Fang L."/>
            <person name="Cai C."/>
            <person name="Zhu X."/>
            <person name="Zhou B."/>
            <person name="Zhang Y."/>
            <person name="Chen Z."/>
            <person name="Xu S."/>
            <person name="Zhu R."/>
            <person name="Wang S."/>
            <person name="Zhang T."/>
            <person name="Zhao G."/>
        </authorList>
    </citation>
    <scope>NUCLEOTIDE SEQUENCE [LARGE SCALE GENOMIC DNA]</scope>
    <source>
        <strain evidence="2">cv. Xinhai21</strain>
        <tissue evidence="1">Leaf</tissue>
    </source>
</reference>
<sequence length="139" mass="15698">MFTVTSLTPAGKSSSTTFPVPREIVVPNDGIYIYSRSNTNFSHKSARNSGQHPIYQFCNYSLGSCTAGEDNWVKPSRMILQLIEVTLDWMRCQIRTWWMKTKEKKPAMSGAKSLKMMAVLDASSHGQVKSGYNRELNLQ</sequence>
<protein>
    <submittedName>
        <fullName evidence="1">Uncharacterized protein</fullName>
    </submittedName>
</protein>
<evidence type="ECO:0000313" key="1">
    <source>
        <dbReference type="EMBL" id="PPS00382.1"/>
    </source>
</evidence>
<gene>
    <name evidence="1" type="ORF">GOBAR_AA20267</name>
</gene>
<accession>A0A2P5XAN5</accession>
<dbReference type="Proteomes" id="UP000239757">
    <property type="component" value="Unassembled WGS sequence"/>
</dbReference>
<evidence type="ECO:0000313" key="2">
    <source>
        <dbReference type="Proteomes" id="UP000239757"/>
    </source>
</evidence>
<dbReference type="AlphaFoldDB" id="A0A2P5XAN5"/>
<proteinExistence type="predicted"/>